<dbReference type="OrthoDB" id="9804503at2"/>
<dbReference type="GO" id="GO:0022904">
    <property type="term" value="P:respiratory electron transport chain"/>
    <property type="evidence" value="ECO:0007669"/>
    <property type="project" value="InterPro"/>
</dbReference>
<feature type="transmembrane region" description="Helical" evidence="1">
    <location>
        <begin position="150"/>
        <end position="169"/>
    </location>
</feature>
<feature type="transmembrane region" description="Helical" evidence="1">
    <location>
        <begin position="66"/>
        <end position="90"/>
    </location>
</feature>
<dbReference type="GO" id="GO:0016020">
    <property type="term" value="C:membrane"/>
    <property type="evidence" value="ECO:0007669"/>
    <property type="project" value="InterPro"/>
</dbReference>
<dbReference type="SUPFAM" id="SSF81342">
    <property type="entry name" value="Transmembrane di-heme cytochromes"/>
    <property type="match status" value="1"/>
</dbReference>
<dbReference type="GO" id="GO:0009055">
    <property type="term" value="F:electron transfer activity"/>
    <property type="evidence" value="ECO:0007669"/>
    <property type="project" value="InterPro"/>
</dbReference>
<evidence type="ECO:0000256" key="1">
    <source>
        <dbReference type="SAM" id="Phobius"/>
    </source>
</evidence>
<feature type="domain" description="Cytochrome b/b6 N-terminal region profile" evidence="2">
    <location>
        <begin position="32"/>
        <end position="247"/>
    </location>
</feature>
<gene>
    <name evidence="3" type="primary">petB</name>
    <name evidence="3" type="ORF">SBA1_90050</name>
</gene>
<keyword evidence="1" id="KW-0472">Membrane</keyword>
<dbReference type="PANTHER" id="PTHR19271:SF16">
    <property type="entry name" value="CYTOCHROME B"/>
    <property type="match status" value="1"/>
</dbReference>
<name>A0A2U3LAE6_9BACT</name>
<dbReference type="EMBL" id="OMOD01000188">
    <property type="protein sequence ID" value="SPF48914.1"/>
    <property type="molecule type" value="Genomic_DNA"/>
</dbReference>
<evidence type="ECO:0000313" key="4">
    <source>
        <dbReference type="Proteomes" id="UP000238701"/>
    </source>
</evidence>
<dbReference type="Pfam" id="PF00033">
    <property type="entry name" value="Cytochrome_B"/>
    <property type="match status" value="1"/>
</dbReference>
<dbReference type="InterPro" id="IPR016174">
    <property type="entry name" value="Di-haem_cyt_TM"/>
</dbReference>
<dbReference type="GO" id="GO:0016491">
    <property type="term" value="F:oxidoreductase activity"/>
    <property type="evidence" value="ECO:0007669"/>
    <property type="project" value="InterPro"/>
</dbReference>
<dbReference type="PROSITE" id="PS51002">
    <property type="entry name" value="CYTB_NTER"/>
    <property type="match status" value="1"/>
</dbReference>
<dbReference type="AlphaFoldDB" id="A0A2U3LAE6"/>
<sequence>MAKTGITKTIGQHFDDLRQTRVWRSIFRSGAGSSTLKRALAIQQNVFLHLFSTKVRTRMLSFSATWYLGTLTLGTFLILVATGIPLMFYYHPSVPQAYADTKDLQFVVSSGLFLRNLHRWSAHAMVFLVFAHMFKVFYRGAYRTPREFNWVIGVVLLLITLLLSYTGYLLPWDQLAYWAITVGSNIASAVPLIGDKIHFLLLGGNAVNANALLRFYVLHCMILPLTAMIFVAMHFWRIRKDGGLYAHSSEPAVVRAQAADVQIPAPRTGGETRSMPADAKEAQ</sequence>
<evidence type="ECO:0000259" key="2">
    <source>
        <dbReference type="PROSITE" id="PS51002"/>
    </source>
</evidence>
<dbReference type="Proteomes" id="UP000238701">
    <property type="component" value="Unassembled WGS sequence"/>
</dbReference>
<dbReference type="PANTHER" id="PTHR19271">
    <property type="entry name" value="CYTOCHROME B"/>
    <property type="match status" value="1"/>
</dbReference>
<feature type="transmembrane region" description="Helical" evidence="1">
    <location>
        <begin position="120"/>
        <end position="138"/>
    </location>
</feature>
<dbReference type="InterPro" id="IPR027387">
    <property type="entry name" value="Cytb/b6-like_sf"/>
</dbReference>
<protein>
    <submittedName>
        <fullName evidence="3">Quinol--cytochrome-c reductase, cytochrome b subunit 1</fullName>
    </submittedName>
</protein>
<proteinExistence type="predicted"/>
<evidence type="ECO:0000313" key="3">
    <source>
        <dbReference type="EMBL" id="SPF48914.1"/>
    </source>
</evidence>
<accession>A0A2U3LAE6</accession>
<keyword evidence="1" id="KW-0812">Transmembrane</keyword>
<organism evidence="3 4">
    <name type="scientific">Candidatus Sulfotelmatobacter kueseliae</name>
    <dbReference type="NCBI Taxonomy" id="2042962"/>
    <lineage>
        <taxon>Bacteria</taxon>
        <taxon>Pseudomonadati</taxon>
        <taxon>Acidobacteriota</taxon>
        <taxon>Terriglobia</taxon>
        <taxon>Terriglobales</taxon>
        <taxon>Candidatus Korobacteraceae</taxon>
        <taxon>Candidatus Sulfotelmatobacter</taxon>
    </lineage>
</organism>
<dbReference type="Gene3D" id="1.20.810.10">
    <property type="entry name" value="Cytochrome Bc1 Complex, Chain C"/>
    <property type="match status" value="1"/>
</dbReference>
<feature type="transmembrane region" description="Helical" evidence="1">
    <location>
        <begin position="215"/>
        <end position="236"/>
    </location>
</feature>
<dbReference type="InterPro" id="IPR005797">
    <property type="entry name" value="Cyt_b/b6_N"/>
</dbReference>
<keyword evidence="1" id="KW-1133">Transmembrane helix</keyword>
<reference evidence="4" key="1">
    <citation type="submission" date="2018-02" db="EMBL/GenBank/DDBJ databases">
        <authorList>
            <person name="Hausmann B."/>
        </authorList>
    </citation>
    <scope>NUCLEOTIDE SEQUENCE [LARGE SCALE GENOMIC DNA]</scope>
    <source>
        <strain evidence="4">Peat soil MAG SbA1</strain>
    </source>
</reference>
<feature type="transmembrane region" description="Helical" evidence="1">
    <location>
        <begin position="175"/>
        <end position="194"/>
    </location>
</feature>